<dbReference type="SMART" id="SM00060">
    <property type="entry name" value="FN3"/>
    <property type="match status" value="3"/>
</dbReference>
<dbReference type="SMART" id="SM00408">
    <property type="entry name" value="IGc2"/>
    <property type="match status" value="5"/>
</dbReference>
<dbReference type="KEGG" id="cvn:111116581"/>
<evidence type="ECO:0000313" key="9">
    <source>
        <dbReference type="RefSeq" id="XP_022311300.1"/>
    </source>
</evidence>
<dbReference type="SUPFAM" id="SSF56436">
    <property type="entry name" value="C-type lectin-like"/>
    <property type="match status" value="1"/>
</dbReference>
<evidence type="ECO:0000256" key="2">
    <source>
        <dbReference type="ARBA" id="ARBA00023157"/>
    </source>
</evidence>
<feature type="domain" description="Ig-like" evidence="5">
    <location>
        <begin position="405"/>
        <end position="486"/>
    </location>
</feature>
<dbReference type="PROSITE" id="PS50041">
    <property type="entry name" value="C_TYPE_LECTIN_2"/>
    <property type="match status" value="1"/>
</dbReference>
<evidence type="ECO:0000313" key="7">
    <source>
        <dbReference type="Proteomes" id="UP000694844"/>
    </source>
</evidence>
<dbReference type="SMART" id="SM00034">
    <property type="entry name" value="CLECT"/>
    <property type="match status" value="1"/>
</dbReference>
<proteinExistence type="predicted"/>
<dbReference type="Proteomes" id="UP000694844">
    <property type="component" value="Chromosome 1"/>
</dbReference>
<dbReference type="GO" id="GO:0007411">
    <property type="term" value="P:axon guidance"/>
    <property type="evidence" value="ECO:0007669"/>
    <property type="project" value="TreeGrafter"/>
</dbReference>
<dbReference type="SUPFAM" id="SSF49265">
    <property type="entry name" value="Fibronectin type III"/>
    <property type="match status" value="2"/>
</dbReference>
<keyword evidence="7" id="KW-1185">Reference proteome</keyword>
<reference evidence="8" key="2">
    <citation type="submission" date="2025-04" db="UniProtKB">
        <authorList>
            <consortium name="RefSeq"/>
        </authorList>
    </citation>
    <scope>IDENTIFICATION</scope>
    <source>
        <tissue evidence="8">Whole sample</tissue>
    </source>
</reference>
<dbReference type="InterPro" id="IPR003599">
    <property type="entry name" value="Ig_sub"/>
</dbReference>
<feature type="domain" description="Fibronectin type-III" evidence="6">
    <location>
        <begin position="1013"/>
        <end position="1118"/>
    </location>
</feature>
<evidence type="ECO:0000259" key="5">
    <source>
        <dbReference type="PROSITE" id="PS50835"/>
    </source>
</evidence>
<dbReference type="GO" id="GO:0030424">
    <property type="term" value="C:axon"/>
    <property type="evidence" value="ECO:0007669"/>
    <property type="project" value="TreeGrafter"/>
</dbReference>
<dbReference type="GO" id="GO:0005886">
    <property type="term" value="C:plasma membrane"/>
    <property type="evidence" value="ECO:0007669"/>
    <property type="project" value="TreeGrafter"/>
</dbReference>
<dbReference type="GeneID" id="111116581"/>
<evidence type="ECO:0000259" key="4">
    <source>
        <dbReference type="PROSITE" id="PS50041"/>
    </source>
</evidence>
<feature type="domain" description="C-type lectin" evidence="4">
    <location>
        <begin position="33"/>
        <end position="155"/>
    </location>
</feature>
<dbReference type="RefSeq" id="XP_022311293.1">
    <property type="nucleotide sequence ID" value="XM_022455585.1"/>
</dbReference>
<dbReference type="InterPro" id="IPR003961">
    <property type="entry name" value="FN3_dom"/>
</dbReference>
<dbReference type="PROSITE" id="PS50853">
    <property type="entry name" value="FN3"/>
    <property type="match status" value="3"/>
</dbReference>
<dbReference type="InterPro" id="IPR016187">
    <property type="entry name" value="CTDL_fold"/>
</dbReference>
<dbReference type="RefSeq" id="XP_022311300.1">
    <property type="nucleotide sequence ID" value="XM_022455592.1"/>
</dbReference>
<dbReference type="InterPro" id="IPR016186">
    <property type="entry name" value="C-type_lectin-like/link_sf"/>
</dbReference>
<dbReference type="PANTHER" id="PTHR44170">
    <property type="entry name" value="PROTEIN SIDEKICK"/>
    <property type="match status" value="1"/>
</dbReference>
<dbReference type="Gene3D" id="2.60.40.10">
    <property type="entry name" value="Immunoglobulins"/>
    <property type="match status" value="10"/>
</dbReference>
<dbReference type="AlphaFoldDB" id="A0A8B8C6F7"/>
<evidence type="ECO:0000256" key="3">
    <source>
        <dbReference type="SAM" id="SignalP"/>
    </source>
</evidence>
<keyword evidence="2" id="KW-1015">Disulfide bond</keyword>
<feature type="domain" description="Ig-like" evidence="5">
    <location>
        <begin position="187"/>
        <end position="281"/>
    </location>
</feature>
<reference evidence="7" key="1">
    <citation type="submission" date="2024-06" db="UniProtKB">
        <authorList>
            <consortium name="RefSeq"/>
        </authorList>
    </citation>
    <scope>NUCLEOTIDE SEQUENCE [LARGE SCALE GENOMIC DNA]</scope>
    <source>
        <tissue evidence="9">Whole sample</tissue>
    </source>
</reference>
<dbReference type="GO" id="GO:0098609">
    <property type="term" value="P:cell-cell adhesion"/>
    <property type="evidence" value="ECO:0007669"/>
    <property type="project" value="TreeGrafter"/>
</dbReference>
<feature type="domain" description="Ig-like" evidence="5">
    <location>
        <begin position="289"/>
        <end position="383"/>
    </location>
</feature>
<dbReference type="CDD" id="cd00063">
    <property type="entry name" value="FN3"/>
    <property type="match status" value="3"/>
</dbReference>
<dbReference type="InterPro" id="IPR003598">
    <property type="entry name" value="Ig_sub2"/>
</dbReference>
<keyword evidence="1" id="KW-0677">Repeat</keyword>
<dbReference type="Pfam" id="PF13927">
    <property type="entry name" value="Ig_3"/>
    <property type="match status" value="4"/>
</dbReference>
<dbReference type="Pfam" id="PF00041">
    <property type="entry name" value="fn3"/>
    <property type="match status" value="2"/>
</dbReference>
<feature type="domain" description="Ig-like" evidence="5">
    <location>
        <begin position="685"/>
        <end position="776"/>
    </location>
</feature>
<dbReference type="OrthoDB" id="3666223at2759"/>
<feature type="domain" description="Ig-like" evidence="5">
    <location>
        <begin position="491"/>
        <end position="577"/>
    </location>
</feature>
<evidence type="ECO:0000259" key="6">
    <source>
        <dbReference type="PROSITE" id="PS50853"/>
    </source>
</evidence>
<gene>
    <name evidence="8 9" type="primary">LOC111116581</name>
</gene>
<dbReference type="InterPro" id="IPR013783">
    <property type="entry name" value="Ig-like_fold"/>
</dbReference>
<feature type="domain" description="Ig-like" evidence="5">
    <location>
        <begin position="583"/>
        <end position="678"/>
    </location>
</feature>
<evidence type="ECO:0000256" key="1">
    <source>
        <dbReference type="ARBA" id="ARBA00022737"/>
    </source>
</evidence>
<accession>A0A8B8C6F7</accession>
<feature type="domain" description="Fibronectin type-III" evidence="6">
    <location>
        <begin position="778"/>
        <end position="889"/>
    </location>
</feature>
<dbReference type="InterPro" id="IPR001304">
    <property type="entry name" value="C-type_lectin-like"/>
</dbReference>
<dbReference type="InterPro" id="IPR007110">
    <property type="entry name" value="Ig-like_dom"/>
</dbReference>
<dbReference type="Gene3D" id="3.10.100.10">
    <property type="entry name" value="Mannose-Binding Protein A, subunit A"/>
    <property type="match status" value="1"/>
</dbReference>
<protein>
    <submittedName>
        <fullName evidence="8 9">Contactin-like</fullName>
    </submittedName>
</protein>
<keyword evidence="3" id="KW-0732">Signal</keyword>
<dbReference type="PROSITE" id="PS50835">
    <property type="entry name" value="IG_LIKE"/>
    <property type="match status" value="6"/>
</dbReference>
<dbReference type="InterPro" id="IPR036116">
    <property type="entry name" value="FN3_sf"/>
</dbReference>
<dbReference type="SUPFAM" id="SSF48726">
    <property type="entry name" value="Immunoglobulin"/>
    <property type="match status" value="6"/>
</dbReference>
<feature type="chain" id="PRO_5044666125" evidence="3">
    <location>
        <begin position="21"/>
        <end position="1257"/>
    </location>
</feature>
<organism evidence="7 8">
    <name type="scientific">Crassostrea virginica</name>
    <name type="common">Eastern oyster</name>
    <dbReference type="NCBI Taxonomy" id="6565"/>
    <lineage>
        <taxon>Eukaryota</taxon>
        <taxon>Metazoa</taxon>
        <taxon>Spiralia</taxon>
        <taxon>Lophotrochozoa</taxon>
        <taxon>Mollusca</taxon>
        <taxon>Bivalvia</taxon>
        <taxon>Autobranchia</taxon>
        <taxon>Pteriomorphia</taxon>
        <taxon>Ostreida</taxon>
        <taxon>Ostreoidea</taxon>
        <taxon>Ostreidae</taxon>
        <taxon>Crassostrea</taxon>
    </lineage>
</organism>
<evidence type="ECO:0000313" key="8">
    <source>
        <dbReference type="RefSeq" id="XP_022311293.1"/>
    </source>
</evidence>
<dbReference type="InterPro" id="IPR036179">
    <property type="entry name" value="Ig-like_dom_sf"/>
</dbReference>
<dbReference type="PANTHER" id="PTHR44170:SF6">
    <property type="entry name" value="CONTACTIN"/>
    <property type="match status" value="1"/>
</dbReference>
<name>A0A8B8C6F7_CRAVI</name>
<dbReference type="SMART" id="SM00409">
    <property type="entry name" value="IG"/>
    <property type="match status" value="5"/>
</dbReference>
<feature type="signal peptide" evidence="3">
    <location>
        <begin position="1"/>
        <end position="20"/>
    </location>
</feature>
<sequence>MFFKHVVSIIFLAVLEITPAQRILDCPVGWFTYNDHCYKFQIYPKRTYEEAVKTCEGFGAALVSVNSVDENNFITQRLLEIDHWRSLWYTSGIHQDGVVRWNGDGSQSSSNILFWISAAHRDLNPMIIVYSYAENLLRYGWSKVEGDDLYNFICEIKKSELNRIVQQERDFTYGSNITDPLKVEKGPRFSLQPKNVVLTTRSYLPSIECVAIGNPQPTYLWQRKGYTGQVDTLVSNTAYTISNGKLTFDNTRLNETRDTGEYYCVSSNRFGSVRSEPSKVSFGRLEQFPNVAPGPVNVALYQGTYLQCNPPSHKPALKYQWMKGSSFLLSVLNKHFFVSAGGNLYFSEVQTSDDANYHCVVTLAALPGDSMATSQPPTETSLSMALNVIGESAANYPPQIHTDFPAVFPRTPLKGMDVRLECLAYGRLPLDYSWVRKGNKDLPRKAYTKDYNRVLVIPDIQFGDEGTYSCLVRGRINADDKDVFLSIDAKPYFLYPLRDLVVDENSQVTLRCEALGRPKPTFSWYKNSELILPVPGEIDIVSNVLTIARAQVKKHSGMYECAAQNTHGTSITTAQIKVISLKPTFAKYPLPNTMLAAENGNLTIPCRPEAAPSPEIVWMKNGGQLALTYTNGNQGGAQMLLNGYLKIVGVSQGDSGFYTCQAKNVHGSDQTTTNVVVSKGVYLAPIPRTFTVDRNGSLFIQCQASYDASNLDLVYVWKFNGQLIDLDRETLLKKGTSGGFNGLFINYADYHHAGQYECIAQTTITQTSVATEVKVRGPPGMPGLVYRVKGSETPHSVTLKWTRAPDHDSSVLFYHIEAQTVFNSTWRLLSRVTAMETLIPGPNPDDKRQYTVSGLIPYNNYRFRVYATNAYLEPGEMSLPTEEIHIPGARPIMAPTNVGGGGGSVGVLTITWRLLSKEYESGPNVVYHVYWRRSREGPINSEFQMQNLTVSDKRLVISNRTDGLYGTYTETLPSDDLYYLPYDVMVGVGNAYGSGPNSTIVTIYSSEGIPLARPQNVNGFELNSTALWVTWDPMLNTRENAKGVIKGYRITVHIELVDDDTNEITFKKVVTSYYHGQMSANKVIGMEPNTDYWVTVEMFNSAGLSNPSERQRLSTCLAAPILYPEFVNIQSHGSNSVYVEWRGVSTGLFEETLWGYKMRYWLQGDDIRTANDTITGKETHGVIYGIQRGYVYCLRVMGFSKGGDGKMSPTTYFTLGGLVPVDRTISEIRAAGSAAQSSLAIVCLSIVYHCMFHYVNL</sequence>
<feature type="domain" description="Fibronectin type-III" evidence="6">
    <location>
        <begin position="1123"/>
        <end position="1218"/>
    </location>
</feature>